<reference evidence="2" key="1">
    <citation type="submission" date="2024-07" db="EMBL/GenBank/DDBJ databases">
        <title>Complete genome sequences of cellulolytic bacteria, Kitasatospora sp. CMC57 and Streptomyces sp. CMC78, isolated from Japanese agricultural soil.</title>
        <authorList>
            <person name="Hashimoto T."/>
            <person name="Ito M."/>
            <person name="Iwamoto M."/>
            <person name="Fukahori D."/>
            <person name="Shoda T."/>
            <person name="Sakoda M."/>
            <person name="Morohoshi T."/>
            <person name="Mitsuboshi M."/>
            <person name="Nishizawa T."/>
        </authorList>
    </citation>
    <scope>NUCLEOTIDE SEQUENCE</scope>
    <source>
        <strain evidence="2">CMC57</strain>
    </source>
</reference>
<evidence type="ECO:0000256" key="1">
    <source>
        <dbReference type="SAM" id="Phobius"/>
    </source>
</evidence>
<evidence type="ECO:0000313" key="2">
    <source>
        <dbReference type="EMBL" id="BFP46349.1"/>
    </source>
</evidence>
<keyword evidence="1" id="KW-0472">Membrane</keyword>
<protein>
    <submittedName>
        <fullName evidence="2">Uncharacterized protein</fullName>
    </submittedName>
</protein>
<organism evidence="2">
    <name type="scientific">Kitasatospora sp. CMC57</name>
    <dbReference type="NCBI Taxonomy" id="3231513"/>
    <lineage>
        <taxon>Bacteria</taxon>
        <taxon>Bacillati</taxon>
        <taxon>Actinomycetota</taxon>
        <taxon>Actinomycetes</taxon>
        <taxon>Kitasatosporales</taxon>
        <taxon>Streptomycetaceae</taxon>
        <taxon>Kitasatospora</taxon>
    </lineage>
</organism>
<keyword evidence="1" id="KW-0812">Transmembrane</keyword>
<keyword evidence="1" id="KW-1133">Transmembrane helix</keyword>
<dbReference type="AlphaFoldDB" id="A0AB33JYD0"/>
<name>A0AB33JYD0_9ACTN</name>
<dbReference type="EMBL" id="AP035881">
    <property type="protein sequence ID" value="BFP46349.1"/>
    <property type="molecule type" value="Genomic_DNA"/>
</dbReference>
<gene>
    <name evidence="2" type="ORF">KCMC57_27170</name>
</gene>
<sequence length="72" mass="7665">MRSWAGKDADMPELFSNRGVLARVLPVLGLALGFFLLDLGLTLRHEGGSIGWPIPGAVVAACSLALTVRSFR</sequence>
<feature type="transmembrane region" description="Helical" evidence="1">
    <location>
        <begin position="20"/>
        <end position="37"/>
    </location>
</feature>
<proteinExistence type="predicted"/>
<feature type="transmembrane region" description="Helical" evidence="1">
    <location>
        <begin position="49"/>
        <end position="68"/>
    </location>
</feature>
<accession>A0AB33JYD0</accession>